<evidence type="ECO:0000313" key="10">
    <source>
        <dbReference type="EMBL" id="RSU09297.1"/>
    </source>
</evidence>
<feature type="domain" description="ABC transmembrane type-1" evidence="9">
    <location>
        <begin position="12"/>
        <end position="288"/>
    </location>
</feature>
<evidence type="ECO:0000256" key="1">
    <source>
        <dbReference type="ARBA" id="ARBA00004651"/>
    </source>
</evidence>
<sequence>MAFYLLHNYMDFIIVSAIIQVSVALLYSLIADTAMSGNIKKLSIVGIFAVFYLFLDSFSDFLPRTTKAKATQSIMAKMKIDLFDKIDKIDTHNLLDINKSEYTAILANDLNIIENEFWKPFLGLFLSLFTFVFSIIISMSLNLFLTILMILLSLFPLLAPYLSRKILGNKREKALYSQNKLFDYFNEFVSNFLTLKIGRGNKAYLHILKKSNEGLKRDKINFETTQAMTYAVSYGLGGIAYLGTWVFGGFFVSFGKITVPELIAMTTLMSTIAGPLQHLTSTFTEITSSKKIVDKFGEFIYSSKDEETIYLEDIDSEISEITLSDISISYENKRIISEFDYTFIKNKKYVITGYSGSGKSTLLKAIAGLIKPTNGSIKVQKKYLNNINRDQYYKKIAFVQQTTDVFNFSVCDNISVFNTYSLNDIIKILDRSGLKNTFEHNELESTQNDRILNLSGGELRRLEIARAMFKNADVILFDEPTSGLDKKNETIIKELIEEINNKIVIVVTHSTNDSFLTIFDEHISFN</sequence>
<evidence type="ECO:0000256" key="3">
    <source>
        <dbReference type="ARBA" id="ARBA00022741"/>
    </source>
</evidence>
<dbReference type="AlphaFoldDB" id="A0A430AN03"/>
<dbReference type="GO" id="GO:0016887">
    <property type="term" value="F:ATP hydrolysis activity"/>
    <property type="evidence" value="ECO:0007669"/>
    <property type="project" value="InterPro"/>
</dbReference>
<reference evidence="10 11" key="1">
    <citation type="submission" date="2017-05" db="EMBL/GenBank/DDBJ databases">
        <title>Vagococcus spp. assemblies.</title>
        <authorList>
            <person name="Gulvik C.A."/>
        </authorList>
    </citation>
    <scope>NUCLEOTIDE SEQUENCE [LARGE SCALE GENOMIC DNA]</scope>
    <source>
        <strain evidence="10 11">LMG 24798</strain>
    </source>
</reference>
<feature type="transmembrane region" description="Helical" evidence="7">
    <location>
        <begin position="227"/>
        <end position="252"/>
    </location>
</feature>
<dbReference type="GO" id="GO:0005524">
    <property type="term" value="F:ATP binding"/>
    <property type="evidence" value="ECO:0007669"/>
    <property type="project" value="UniProtKB-KW"/>
</dbReference>
<evidence type="ECO:0000259" key="9">
    <source>
        <dbReference type="PROSITE" id="PS50929"/>
    </source>
</evidence>
<dbReference type="Pfam" id="PF00005">
    <property type="entry name" value="ABC_tran"/>
    <property type="match status" value="1"/>
</dbReference>
<evidence type="ECO:0000256" key="4">
    <source>
        <dbReference type="ARBA" id="ARBA00022840"/>
    </source>
</evidence>
<dbReference type="OrthoDB" id="95687at2"/>
<keyword evidence="5 7" id="KW-1133">Transmembrane helix</keyword>
<evidence type="ECO:0000256" key="6">
    <source>
        <dbReference type="ARBA" id="ARBA00023136"/>
    </source>
</evidence>
<dbReference type="InterPro" id="IPR003439">
    <property type="entry name" value="ABC_transporter-like_ATP-bd"/>
</dbReference>
<feature type="transmembrane region" description="Helical" evidence="7">
    <location>
        <begin position="12"/>
        <end position="30"/>
    </location>
</feature>
<keyword evidence="6 7" id="KW-0472">Membrane</keyword>
<dbReference type="InterPro" id="IPR039421">
    <property type="entry name" value="Type_1_exporter"/>
</dbReference>
<dbReference type="GO" id="GO:0140359">
    <property type="term" value="F:ABC-type transporter activity"/>
    <property type="evidence" value="ECO:0007669"/>
    <property type="project" value="InterPro"/>
</dbReference>
<dbReference type="Proteomes" id="UP000286773">
    <property type="component" value="Unassembled WGS sequence"/>
</dbReference>
<dbReference type="PANTHER" id="PTHR24221">
    <property type="entry name" value="ATP-BINDING CASSETTE SUB-FAMILY B"/>
    <property type="match status" value="1"/>
</dbReference>
<dbReference type="InterPro" id="IPR036640">
    <property type="entry name" value="ABC1_TM_sf"/>
</dbReference>
<dbReference type="EMBL" id="NGKC01000020">
    <property type="protein sequence ID" value="RSU09297.1"/>
    <property type="molecule type" value="Genomic_DNA"/>
</dbReference>
<dbReference type="PROSITE" id="PS50929">
    <property type="entry name" value="ABC_TM1F"/>
    <property type="match status" value="1"/>
</dbReference>
<dbReference type="InterPro" id="IPR011527">
    <property type="entry name" value="ABC1_TM_dom"/>
</dbReference>
<dbReference type="PROSITE" id="PS00211">
    <property type="entry name" value="ABC_TRANSPORTER_1"/>
    <property type="match status" value="1"/>
</dbReference>
<feature type="domain" description="ABC transporter" evidence="8">
    <location>
        <begin position="321"/>
        <end position="526"/>
    </location>
</feature>
<gene>
    <name evidence="10" type="ORF">CBF27_12845</name>
</gene>
<dbReference type="SUPFAM" id="SSF90123">
    <property type="entry name" value="ABC transporter transmembrane region"/>
    <property type="match status" value="1"/>
</dbReference>
<feature type="transmembrane region" description="Helical" evidence="7">
    <location>
        <begin position="143"/>
        <end position="163"/>
    </location>
</feature>
<dbReference type="Gene3D" id="1.20.1560.10">
    <property type="entry name" value="ABC transporter type 1, transmembrane domain"/>
    <property type="match status" value="1"/>
</dbReference>
<dbReference type="PANTHER" id="PTHR24221:SF654">
    <property type="entry name" value="ATP-BINDING CASSETTE SUB-FAMILY B MEMBER 6"/>
    <property type="match status" value="1"/>
</dbReference>
<dbReference type="InterPro" id="IPR027417">
    <property type="entry name" value="P-loop_NTPase"/>
</dbReference>
<comment type="subcellular location">
    <subcellularLocation>
        <location evidence="1">Cell membrane</location>
        <topology evidence="1">Multi-pass membrane protein</topology>
    </subcellularLocation>
</comment>
<dbReference type="PROSITE" id="PS50893">
    <property type="entry name" value="ABC_TRANSPORTER_2"/>
    <property type="match status" value="1"/>
</dbReference>
<dbReference type="InterPro" id="IPR003593">
    <property type="entry name" value="AAA+_ATPase"/>
</dbReference>
<organism evidence="10 11">
    <name type="scientific">Vagococcus acidifermentans</name>
    <dbReference type="NCBI Taxonomy" id="564710"/>
    <lineage>
        <taxon>Bacteria</taxon>
        <taxon>Bacillati</taxon>
        <taxon>Bacillota</taxon>
        <taxon>Bacilli</taxon>
        <taxon>Lactobacillales</taxon>
        <taxon>Enterococcaceae</taxon>
        <taxon>Vagococcus</taxon>
    </lineage>
</organism>
<dbReference type="SUPFAM" id="SSF52540">
    <property type="entry name" value="P-loop containing nucleoside triphosphate hydrolases"/>
    <property type="match status" value="1"/>
</dbReference>
<dbReference type="CDD" id="cd03228">
    <property type="entry name" value="ABCC_MRP_Like"/>
    <property type="match status" value="1"/>
</dbReference>
<comment type="caution">
    <text evidence="10">The sequence shown here is derived from an EMBL/GenBank/DDBJ whole genome shotgun (WGS) entry which is preliminary data.</text>
</comment>
<protein>
    <recommendedName>
        <fullName evidence="12">ABC transporter ATP-binding protein</fullName>
    </recommendedName>
</protein>
<keyword evidence="3" id="KW-0547">Nucleotide-binding</keyword>
<accession>A0A430AN03</accession>
<evidence type="ECO:0000313" key="11">
    <source>
        <dbReference type="Proteomes" id="UP000286773"/>
    </source>
</evidence>
<name>A0A430AN03_9ENTE</name>
<evidence type="ECO:0008006" key="12">
    <source>
        <dbReference type="Google" id="ProtNLM"/>
    </source>
</evidence>
<dbReference type="GO" id="GO:0005886">
    <property type="term" value="C:plasma membrane"/>
    <property type="evidence" value="ECO:0007669"/>
    <property type="project" value="UniProtKB-SubCell"/>
</dbReference>
<keyword evidence="2 7" id="KW-0812">Transmembrane</keyword>
<dbReference type="Gene3D" id="3.40.50.300">
    <property type="entry name" value="P-loop containing nucleotide triphosphate hydrolases"/>
    <property type="match status" value="1"/>
</dbReference>
<dbReference type="GO" id="GO:0034040">
    <property type="term" value="F:ATPase-coupled lipid transmembrane transporter activity"/>
    <property type="evidence" value="ECO:0007669"/>
    <property type="project" value="TreeGrafter"/>
</dbReference>
<dbReference type="Pfam" id="PF00664">
    <property type="entry name" value="ABC_membrane"/>
    <property type="match status" value="1"/>
</dbReference>
<keyword evidence="11" id="KW-1185">Reference proteome</keyword>
<dbReference type="InterPro" id="IPR017871">
    <property type="entry name" value="ABC_transporter-like_CS"/>
</dbReference>
<evidence type="ECO:0000259" key="8">
    <source>
        <dbReference type="PROSITE" id="PS50893"/>
    </source>
</evidence>
<evidence type="ECO:0000256" key="5">
    <source>
        <dbReference type="ARBA" id="ARBA00022989"/>
    </source>
</evidence>
<feature type="transmembrane region" description="Helical" evidence="7">
    <location>
        <begin position="42"/>
        <end position="62"/>
    </location>
</feature>
<dbReference type="SMART" id="SM00382">
    <property type="entry name" value="AAA"/>
    <property type="match status" value="1"/>
</dbReference>
<feature type="transmembrane region" description="Helical" evidence="7">
    <location>
        <begin position="117"/>
        <end position="137"/>
    </location>
</feature>
<evidence type="ECO:0000256" key="7">
    <source>
        <dbReference type="SAM" id="Phobius"/>
    </source>
</evidence>
<evidence type="ECO:0000256" key="2">
    <source>
        <dbReference type="ARBA" id="ARBA00022692"/>
    </source>
</evidence>
<keyword evidence="4" id="KW-0067">ATP-binding</keyword>
<proteinExistence type="predicted"/>